<comment type="caution">
    <text evidence="1">The sequence shown here is derived from an EMBL/GenBank/DDBJ whole genome shotgun (WGS) entry which is preliminary data.</text>
</comment>
<dbReference type="Proteomes" id="UP000291343">
    <property type="component" value="Unassembled WGS sequence"/>
</dbReference>
<dbReference type="OrthoDB" id="9982946at2759"/>
<accession>A0A482WEH6</accession>
<gene>
    <name evidence="1" type="ORF">LSTR_LSTR013743</name>
</gene>
<dbReference type="AlphaFoldDB" id="A0A482WEH6"/>
<evidence type="ECO:0000313" key="1">
    <source>
        <dbReference type="EMBL" id="RZF31918.1"/>
    </source>
</evidence>
<dbReference type="InParanoid" id="A0A482WEH6"/>
<name>A0A482WEH6_LAOST</name>
<proteinExistence type="predicted"/>
<organism evidence="1 2">
    <name type="scientific">Laodelphax striatellus</name>
    <name type="common">Small brown planthopper</name>
    <name type="synonym">Delphax striatella</name>
    <dbReference type="NCBI Taxonomy" id="195883"/>
    <lineage>
        <taxon>Eukaryota</taxon>
        <taxon>Metazoa</taxon>
        <taxon>Ecdysozoa</taxon>
        <taxon>Arthropoda</taxon>
        <taxon>Hexapoda</taxon>
        <taxon>Insecta</taxon>
        <taxon>Pterygota</taxon>
        <taxon>Neoptera</taxon>
        <taxon>Paraneoptera</taxon>
        <taxon>Hemiptera</taxon>
        <taxon>Auchenorrhyncha</taxon>
        <taxon>Fulgoroidea</taxon>
        <taxon>Delphacidae</taxon>
        <taxon>Criomorphinae</taxon>
        <taxon>Laodelphax</taxon>
    </lineage>
</organism>
<reference evidence="1 2" key="1">
    <citation type="journal article" date="2017" name="Gigascience">
        <title>Genome sequence of the small brown planthopper, Laodelphax striatellus.</title>
        <authorList>
            <person name="Zhu J."/>
            <person name="Jiang F."/>
            <person name="Wang X."/>
            <person name="Yang P."/>
            <person name="Bao Y."/>
            <person name="Zhao W."/>
            <person name="Wang W."/>
            <person name="Lu H."/>
            <person name="Wang Q."/>
            <person name="Cui N."/>
            <person name="Li J."/>
            <person name="Chen X."/>
            <person name="Luo L."/>
            <person name="Yu J."/>
            <person name="Kang L."/>
            <person name="Cui F."/>
        </authorList>
    </citation>
    <scope>NUCLEOTIDE SEQUENCE [LARGE SCALE GENOMIC DNA]</scope>
    <source>
        <strain evidence="1">Lst14</strain>
    </source>
</reference>
<protein>
    <submittedName>
        <fullName evidence="1">Uncharacterized protein</fullName>
    </submittedName>
</protein>
<dbReference type="SMR" id="A0A482WEH6"/>
<keyword evidence="2" id="KW-1185">Reference proteome</keyword>
<dbReference type="EMBL" id="QKKF02037881">
    <property type="protein sequence ID" value="RZF31918.1"/>
    <property type="molecule type" value="Genomic_DNA"/>
</dbReference>
<sequence length="240" mass="27886">MALARAIKDHDDSPIPRLRGRHRKVKVKIRVWPYRFNIRKSSECVSSAVFTIHFMQKKSYVGVSTAETSDRSFVFTVNVDNEVPVETVCYSTNWQRCPSIRRFACGPTTSQHQKIIRVRFVGRLHHSFHAEKVSNNNMYNLDDMMNPEHRPGINCRCRHTVGDLNWDPKPHEMNVGRCLGNTTNIPLEKAPNSSLNLIWQINYWVTLLTKFTTWRKIGEEYNSVQMTGVRETKTLKKNPV</sequence>
<evidence type="ECO:0000313" key="2">
    <source>
        <dbReference type="Proteomes" id="UP000291343"/>
    </source>
</evidence>